<keyword evidence="4" id="KW-1185">Reference proteome</keyword>
<sequence>MAQSAPAKPLASARPATVPAMPKGVEFQPDVAYLPEGRSEKADLYLPQNRARDVRSPAVLIIHGGGWSGGEKRAAREINIGTTLALHGYVGMSIDYILATNGKVTWPQNLHDCKTAVRWLRKNAEKLQIDPDRIGVIGGSAGGHLAAMVAVTGPGDGLDPAEPYGDLSCKVKCAVDLYGPADLTDRPEIRMFGKKLAEAPELYKNASPVSHLDKNDPPILIMHGTADMTVPLEQSKLFAAALAKAGVEHELVIVEGAPHTFHLQPKQKDLRPIVLGFFDKYLKAGK</sequence>
<keyword evidence="1 3" id="KW-0378">Hydrolase</keyword>
<dbReference type="PANTHER" id="PTHR48081:SF13">
    <property type="entry name" value="ALPHA_BETA HYDROLASE"/>
    <property type="match status" value="1"/>
</dbReference>
<evidence type="ECO:0000313" key="3">
    <source>
        <dbReference type="EMBL" id="QOV92379.1"/>
    </source>
</evidence>
<dbReference type="Pfam" id="PF20434">
    <property type="entry name" value="BD-FAE"/>
    <property type="match status" value="1"/>
</dbReference>
<dbReference type="GO" id="GO:0016787">
    <property type="term" value="F:hydrolase activity"/>
    <property type="evidence" value="ECO:0007669"/>
    <property type="project" value="UniProtKB-KW"/>
</dbReference>
<gene>
    <name evidence="3" type="ORF">IPV69_09030</name>
</gene>
<protein>
    <submittedName>
        <fullName evidence="3">Alpha/beta hydrolase</fullName>
    </submittedName>
</protein>
<dbReference type="AlphaFoldDB" id="A0A7M2X422"/>
<dbReference type="InterPro" id="IPR050300">
    <property type="entry name" value="GDXG_lipolytic_enzyme"/>
</dbReference>
<dbReference type="KEGG" id="hbs:IPV69_09030"/>
<organism evidence="3 4">
    <name type="scientific">Humisphaera borealis</name>
    <dbReference type="NCBI Taxonomy" id="2807512"/>
    <lineage>
        <taxon>Bacteria</taxon>
        <taxon>Pseudomonadati</taxon>
        <taxon>Planctomycetota</taxon>
        <taxon>Phycisphaerae</taxon>
        <taxon>Tepidisphaerales</taxon>
        <taxon>Tepidisphaeraceae</taxon>
        <taxon>Humisphaera</taxon>
    </lineage>
</organism>
<dbReference type="SUPFAM" id="SSF53474">
    <property type="entry name" value="alpha/beta-Hydrolases"/>
    <property type="match status" value="1"/>
</dbReference>
<dbReference type="EMBL" id="CP063458">
    <property type="protein sequence ID" value="QOV92379.1"/>
    <property type="molecule type" value="Genomic_DNA"/>
</dbReference>
<evidence type="ECO:0000256" key="1">
    <source>
        <dbReference type="ARBA" id="ARBA00022801"/>
    </source>
</evidence>
<dbReference type="PANTHER" id="PTHR48081">
    <property type="entry name" value="AB HYDROLASE SUPERFAMILY PROTEIN C4A8.06C"/>
    <property type="match status" value="1"/>
</dbReference>
<reference evidence="3 4" key="1">
    <citation type="submission" date="2020-10" db="EMBL/GenBank/DDBJ databases">
        <title>Wide distribution of Phycisphaera-like planctomycetes from WD2101 soil group in peatlands and genome analysis of the first cultivated representative.</title>
        <authorList>
            <person name="Dedysh S.N."/>
            <person name="Beletsky A.V."/>
            <person name="Ivanova A."/>
            <person name="Kulichevskaya I.S."/>
            <person name="Suzina N.E."/>
            <person name="Philippov D.A."/>
            <person name="Rakitin A.L."/>
            <person name="Mardanov A.V."/>
            <person name="Ravin N.V."/>
        </authorList>
    </citation>
    <scope>NUCLEOTIDE SEQUENCE [LARGE SCALE GENOMIC DNA]</scope>
    <source>
        <strain evidence="3 4">M1803</strain>
    </source>
</reference>
<dbReference type="Proteomes" id="UP000593765">
    <property type="component" value="Chromosome"/>
</dbReference>
<dbReference type="Gene3D" id="3.40.50.1820">
    <property type="entry name" value="alpha/beta hydrolase"/>
    <property type="match status" value="1"/>
</dbReference>
<feature type="domain" description="BD-FAE-like" evidence="2">
    <location>
        <begin position="43"/>
        <end position="242"/>
    </location>
</feature>
<accession>A0A7M2X422</accession>
<evidence type="ECO:0000313" key="4">
    <source>
        <dbReference type="Proteomes" id="UP000593765"/>
    </source>
</evidence>
<dbReference type="InterPro" id="IPR029058">
    <property type="entry name" value="AB_hydrolase_fold"/>
</dbReference>
<proteinExistence type="predicted"/>
<evidence type="ECO:0000259" key="2">
    <source>
        <dbReference type="Pfam" id="PF20434"/>
    </source>
</evidence>
<name>A0A7M2X422_9BACT</name>
<dbReference type="InterPro" id="IPR049492">
    <property type="entry name" value="BD-FAE-like_dom"/>
</dbReference>